<dbReference type="RefSeq" id="XP_022333866.1">
    <property type="nucleotide sequence ID" value="XM_022478158.1"/>
</dbReference>
<organism evidence="3 4">
    <name type="scientific">Crassostrea virginica</name>
    <name type="common">Eastern oyster</name>
    <dbReference type="NCBI Taxonomy" id="6565"/>
    <lineage>
        <taxon>Eukaryota</taxon>
        <taxon>Metazoa</taxon>
        <taxon>Spiralia</taxon>
        <taxon>Lophotrochozoa</taxon>
        <taxon>Mollusca</taxon>
        <taxon>Bivalvia</taxon>
        <taxon>Autobranchia</taxon>
        <taxon>Pteriomorphia</taxon>
        <taxon>Ostreida</taxon>
        <taxon>Ostreoidea</taxon>
        <taxon>Ostreidae</taxon>
        <taxon>Crassostrea</taxon>
    </lineage>
</organism>
<dbReference type="OrthoDB" id="6120535at2759"/>
<feature type="region of interest" description="Disordered" evidence="1">
    <location>
        <begin position="31"/>
        <end position="58"/>
    </location>
</feature>
<feature type="chain" id="PRO_5034040117" evidence="2">
    <location>
        <begin position="26"/>
        <end position="1661"/>
    </location>
</feature>
<dbReference type="Proteomes" id="UP000694844">
    <property type="component" value="Chromosome 4"/>
</dbReference>
<proteinExistence type="predicted"/>
<keyword evidence="3" id="KW-1185">Reference proteome</keyword>
<gene>
    <name evidence="4" type="primary">LOC111130889</name>
</gene>
<reference evidence="4" key="1">
    <citation type="submission" date="2025-08" db="UniProtKB">
        <authorList>
            <consortium name="RefSeq"/>
        </authorList>
    </citation>
    <scope>IDENTIFICATION</scope>
    <source>
        <tissue evidence="4">Whole sample</tissue>
    </source>
</reference>
<feature type="compositionally biased region" description="Basic and acidic residues" evidence="1">
    <location>
        <begin position="37"/>
        <end position="48"/>
    </location>
</feature>
<feature type="compositionally biased region" description="Polar residues" evidence="1">
    <location>
        <begin position="49"/>
        <end position="58"/>
    </location>
</feature>
<protein>
    <submittedName>
        <fullName evidence="4">Uncharacterized protein LOC111130889</fullName>
    </submittedName>
</protein>
<evidence type="ECO:0000256" key="2">
    <source>
        <dbReference type="SAM" id="SignalP"/>
    </source>
</evidence>
<dbReference type="GeneID" id="111130889"/>
<name>A0A8B8E3I1_CRAVI</name>
<keyword evidence="2" id="KW-0732">Signal</keyword>
<feature type="region of interest" description="Disordered" evidence="1">
    <location>
        <begin position="1186"/>
        <end position="1231"/>
    </location>
</feature>
<evidence type="ECO:0000313" key="3">
    <source>
        <dbReference type="Proteomes" id="UP000694844"/>
    </source>
</evidence>
<feature type="compositionally biased region" description="Polar residues" evidence="1">
    <location>
        <begin position="801"/>
        <end position="811"/>
    </location>
</feature>
<sequence>MMIGSNFPLVSFVAVLISLYGILHAQESVVKQASSGKDTRNESKHSRTGESTTSLQAVTGETLGAELPDIIVKENPSQKSSFLLPSLKKEEKPFSPIKRRKAIRSKVNEVYSKENIVHKAKDNKLGISYLPDRSRASITRSMHQIVVEKEQGLKPKIEYKSVKYTMRPEESGNEIQTSMDHLMKEKGFHPSVSQFLIKRKYLIGSLSGKDKDKKGFQYILDGQTVFNDKYITSTADPIGFKQKSDQKSINKLEEVKLLKESSSKKKYYKSFDSNKLSKEGENKSVYRKEKIQITKSKEKRKDTQANSSPITKYDKMSMRDKLMYSQRFNEKKPPNTNKEAEKVFDKVSVESKTSKIKNETEKYVTRRKTIRPKQEEIKTNDLSGNIPLAIEVDTKDWKTNYQYKKKKLLSSVMEPTGEVHIISKGKKSKELKVSEVNKGENIINLKRKLYESQPLNIEIDTKDWKTNYRKKKNKLLRSMLDSNTFKQQQDQKGDNTINTIKEVVQQRRVHSYRIKPNTVIEVGNTEITVGVPSHVALKSQTIDRKMIEQNPLKEKTKAFKPPATYKAFRSDEMRKEFNTATVSNTDKTKKVTLMTTTTSVLPTISLKRKTEMLPPKTTTQFPLKIEFVTAKMPVDGGTSKNKSKFVTEETIHKKFITNGLSEDSKKSRIITSSENLNVNLDHYADFTRTGITNGENNIVVGTLSGIKDRANAGMLNLNVDTAERVPTKNITETPKTKQKELFSAKVTTNGSKVKPVTYPDVNTNTKSLTEARLSNVKKKGKSMTDFSISLLAAHEEEKRTQGSVQKRQPSTRAPVRKAPRFVIRTNKNNGKSFVFSFKTNKKPTLNIPKVPNVQFQPAFIYKDTAESHRSENSLYVNSIHDKPEKTPNTFYKYNAMREKHKDFRWPVPSSDRVQGIPVTQPPPDVSTLGMIISGDFVSSFAEQAFKDLNSLDKSQKQKNTNYSGKSKLRQNKLVKNDFLFPMQSLYTPSPKAITTVDLAIATKRRNGLYENDNFYSSDIHNQIKQLLNSTETVQLTDIPGNIDIQTSTVPLPKLRNTFTRNQGNNIQFVYTAETQQGRTRMQKITKPRVQLSFERSTSGNGVPASITGYDLGLSLKRDKHKNMFTQMTQATRTFEQASQSPIKNVYSEIKSLSNLRKKDIPSKIVDNIVLPIVEVVTSAPYKPSIPKTTKTRTTTTTTTTTMTPVTHQPTTSSTKSTTEKVTTQPTKATTTTTIKTTRATTTTSSPTSTTTTTLAPTKAIISSINDVVGKAKDTLARLNEVYRGPPDNIIAVSKTDAFQKYKKAATEVIELKKSPTMVPAVGIIKPLRKSEAIYKFSQYGSKQKQDMGEENAIKREIKKLLIQQNTVYPVANQNGPVSFTRVTPSMDQYMYAQNDMTSNGRDILYNTPEMTSMMIATESMLPEQNNPYIQNFNFPGANRQALGNSARYPYQTMVRPTSATPIVQPKVYQPQAGPDLHHRLSWTTVLPSGSTMDEFAIVKDDEMVIYLVSDQTPRHSSLDKSSTLLDFTVGHMAMRFNIDGTNGQICFVTHTSAKFQNTKEALRTRALAQVVRLADPIQLYAELTTHVPQHDLHRVGGSAFYKFCKVAIKQDNVYELVMEPTGNVGPKSFTGSGLVYPSEPGLSVPITINVESMIDLKKKRF</sequence>
<feature type="signal peptide" evidence="2">
    <location>
        <begin position="1"/>
        <end position="25"/>
    </location>
</feature>
<accession>A0A8B8E3I1</accession>
<evidence type="ECO:0000313" key="4">
    <source>
        <dbReference type="RefSeq" id="XP_022333866.1"/>
    </source>
</evidence>
<dbReference type="KEGG" id="cvn:111130889"/>
<feature type="region of interest" description="Disordered" evidence="1">
    <location>
        <begin position="796"/>
        <end position="815"/>
    </location>
</feature>
<evidence type="ECO:0000256" key="1">
    <source>
        <dbReference type="SAM" id="MobiDB-lite"/>
    </source>
</evidence>
<feature type="compositionally biased region" description="Low complexity" evidence="1">
    <location>
        <begin position="1191"/>
        <end position="1231"/>
    </location>
</feature>